<reference evidence="2" key="1">
    <citation type="journal article" date="2019" name="bioRxiv">
        <title>The Genome of the Zebra Mussel, Dreissena polymorpha: A Resource for Invasive Species Research.</title>
        <authorList>
            <person name="McCartney M.A."/>
            <person name="Auch B."/>
            <person name="Kono T."/>
            <person name="Mallez S."/>
            <person name="Zhang Y."/>
            <person name="Obille A."/>
            <person name="Becker A."/>
            <person name="Abrahante J.E."/>
            <person name="Garbe J."/>
            <person name="Badalamenti J.P."/>
            <person name="Herman A."/>
            <person name="Mangelson H."/>
            <person name="Liachko I."/>
            <person name="Sullivan S."/>
            <person name="Sone E.D."/>
            <person name="Koren S."/>
            <person name="Silverstein K.A.T."/>
            <person name="Beckman K.B."/>
            <person name="Gohl D.M."/>
        </authorList>
    </citation>
    <scope>NUCLEOTIDE SEQUENCE</scope>
    <source>
        <strain evidence="2">Duluth1</strain>
        <tissue evidence="2">Whole animal</tissue>
    </source>
</reference>
<comment type="caution">
    <text evidence="2">The sequence shown here is derived from an EMBL/GenBank/DDBJ whole genome shotgun (WGS) entry which is preliminary data.</text>
</comment>
<reference evidence="2" key="2">
    <citation type="submission" date="2020-11" db="EMBL/GenBank/DDBJ databases">
        <authorList>
            <person name="McCartney M.A."/>
            <person name="Auch B."/>
            <person name="Kono T."/>
            <person name="Mallez S."/>
            <person name="Becker A."/>
            <person name="Gohl D.M."/>
            <person name="Silverstein K.A.T."/>
            <person name="Koren S."/>
            <person name="Bechman K.B."/>
            <person name="Herman A."/>
            <person name="Abrahante J.E."/>
            <person name="Garbe J."/>
        </authorList>
    </citation>
    <scope>NUCLEOTIDE SEQUENCE</scope>
    <source>
        <strain evidence="2">Duluth1</strain>
        <tissue evidence="2">Whole animal</tissue>
    </source>
</reference>
<proteinExistence type="predicted"/>
<dbReference type="Gene3D" id="2.60.120.740">
    <property type="match status" value="1"/>
</dbReference>
<gene>
    <name evidence="2" type="ORF">DPMN_044437</name>
</gene>
<evidence type="ECO:0000313" key="3">
    <source>
        <dbReference type="Proteomes" id="UP000828390"/>
    </source>
</evidence>
<organism evidence="2 3">
    <name type="scientific">Dreissena polymorpha</name>
    <name type="common">Zebra mussel</name>
    <name type="synonym">Mytilus polymorpha</name>
    <dbReference type="NCBI Taxonomy" id="45954"/>
    <lineage>
        <taxon>Eukaryota</taxon>
        <taxon>Metazoa</taxon>
        <taxon>Spiralia</taxon>
        <taxon>Lophotrochozoa</taxon>
        <taxon>Mollusca</taxon>
        <taxon>Bivalvia</taxon>
        <taxon>Autobranchia</taxon>
        <taxon>Heteroconchia</taxon>
        <taxon>Euheterodonta</taxon>
        <taxon>Imparidentia</taxon>
        <taxon>Neoheterodontei</taxon>
        <taxon>Myida</taxon>
        <taxon>Dreissenoidea</taxon>
        <taxon>Dreissenidae</taxon>
        <taxon>Dreissena</taxon>
    </lineage>
</organism>
<dbReference type="EMBL" id="JAIWYP010000011">
    <property type="protein sequence ID" value="KAH3737840.1"/>
    <property type="molecule type" value="Genomic_DNA"/>
</dbReference>
<dbReference type="PANTHER" id="PTHR46780">
    <property type="entry name" value="PROTEIN EVA-1"/>
    <property type="match status" value="1"/>
</dbReference>
<dbReference type="PROSITE" id="PS50228">
    <property type="entry name" value="SUEL_LECTIN"/>
    <property type="match status" value="1"/>
</dbReference>
<protein>
    <recommendedName>
        <fullName evidence="1">SUEL-type lectin domain-containing protein</fullName>
    </recommendedName>
</protein>
<evidence type="ECO:0000259" key="1">
    <source>
        <dbReference type="PROSITE" id="PS50228"/>
    </source>
</evidence>
<dbReference type="InterPro" id="IPR000922">
    <property type="entry name" value="Lectin_gal-bd_dom"/>
</dbReference>
<dbReference type="InterPro" id="IPR043159">
    <property type="entry name" value="Lectin_gal-bd_sf"/>
</dbReference>
<dbReference type="GO" id="GO:0030246">
    <property type="term" value="F:carbohydrate binding"/>
    <property type="evidence" value="ECO:0007669"/>
    <property type="project" value="InterPro"/>
</dbReference>
<sequence length="82" mass="8900">MFCGELTDTLSCPLNLQLNIIGANYGRTRADYCQGPILTTDCVLDSSLSTVQAACQGKNSCVITSNVKFFRKDSCFGTYTSK</sequence>
<evidence type="ECO:0000313" key="2">
    <source>
        <dbReference type="EMBL" id="KAH3737840.1"/>
    </source>
</evidence>
<dbReference type="Proteomes" id="UP000828390">
    <property type="component" value="Unassembled WGS sequence"/>
</dbReference>
<name>A0A9D4D4F4_DREPO</name>
<feature type="domain" description="SUEL-type lectin" evidence="1">
    <location>
        <begin position="9"/>
        <end position="82"/>
    </location>
</feature>
<keyword evidence="3" id="KW-1185">Reference proteome</keyword>
<accession>A0A9D4D4F4</accession>
<dbReference type="Pfam" id="PF02140">
    <property type="entry name" value="SUEL_Lectin"/>
    <property type="match status" value="1"/>
</dbReference>
<dbReference type="AlphaFoldDB" id="A0A9D4D4F4"/>